<dbReference type="EMBL" id="LR590464">
    <property type="protein sequence ID" value="VTP69515.1"/>
    <property type="molecule type" value="Genomic_DNA"/>
</dbReference>
<dbReference type="SMART" id="SM00382">
    <property type="entry name" value="AAA"/>
    <property type="match status" value="1"/>
</dbReference>
<dbReference type="PANTHER" id="PTHR24220:SF689">
    <property type="entry name" value="LIPOPROTEIN-RELEASING SYSTEM ATP-BINDING PROTEIN LOLD"/>
    <property type="match status" value="1"/>
</dbReference>
<evidence type="ECO:0000313" key="5">
    <source>
        <dbReference type="EMBL" id="PHH04758.1"/>
    </source>
</evidence>
<reference evidence="6 8" key="3">
    <citation type="submission" date="2019-05" db="EMBL/GenBank/DDBJ databases">
        <authorList>
            <consortium name="Pathogen Informatics"/>
        </authorList>
    </citation>
    <scope>NUCLEOTIDE SEQUENCE [LARGE SCALE GENOMIC DNA]</scope>
    <source>
        <strain evidence="6 8">NCTC13032</strain>
    </source>
</reference>
<dbReference type="GO" id="GO:0016887">
    <property type="term" value="F:ATP hydrolysis activity"/>
    <property type="evidence" value="ECO:0007669"/>
    <property type="project" value="InterPro"/>
</dbReference>
<evidence type="ECO:0000313" key="8">
    <source>
        <dbReference type="Proteomes" id="UP000310719"/>
    </source>
</evidence>
<dbReference type="GO" id="GO:0005524">
    <property type="term" value="F:ATP binding"/>
    <property type="evidence" value="ECO:0007669"/>
    <property type="project" value="UniProtKB-KW"/>
</dbReference>
<evidence type="ECO:0000259" key="4">
    <source>
        <dbReference type="PROSITE" id="PS50893"/>
    </source>
</evidence>
<organism evidence="6 8">
    <name type="scientific">Leclercia adecarboxylata</name>
    <dbReference type="NCBI Taxonomy" id="83655"/>
    <lineage>
        <taxon>Bacteria</taxon>
        <taxon>Pseudomonadati</taxon>
        <taxon>Pseudomonadota</taxon>
        <taxon>Gammaproteobacteria</taxon>
        <taxon>Enterobacterales</taxon>
        <taxon>Enterobacteriaceae</taxon>
        <taxon>Leclercia</taxon>
    </lineage>
</organism>
<dbReference type="GO" id="GO:0044874">
    <property type="term" value="P:lipoprotein localization to outer membrane"/>
    <property type="evidence" value="ECO:0007669"/>
    <property type="project" value="TreeGrafter"/>
</dbReference>
<dbReference type="AlphaFoldDB" id="A0A4U9HZV5"/>
<dbReference type="Proteomes" id="UP000310719">
    <property type="component" value="Chromosome"/>
</dbReference>
<accession>A0A4U9HZV5</accession>
<dbReference type="Proteomes" id="UP000222768">
    <property type="component" value="Unassembled WGS sequence"/>
</dbReference>
<dbReference type="GO" id="GO:0022857">
    <property type="term" value="F:transmembrane transporter activity"/>
    <property type="evidence" value="ECO:0007669"/>
    <property type="project" value="TreeGrafter"/>
</dbReference>
<dbReference type="PROSITE" id="PS50893">
    <property type="entry name" value="ABC_TRANSPORTER_2"/>
    <property type="match status" value="1"/>
</dbReference>
<dbReference type="SUPFAM" id="SSF52540">
    <property type="entry name" value="P-loop containing nucleoside triphosphate hydrolases"/>
    <property type="match status" value="1"/>
</dbReference>
<protein>
    <submittedName>
        <fullName evidence="5">ABC transporter ATP-binding protein</fullName>
    </submittedName>
    <submittedName>
        <fullName evidence="6">Methionine import ATP-binding protein MetN 2</fullName>
        <ecNumber evidence="6">3.6.3.-</ecNumber>
    </submittedName>
</protein>
<sequence>MLHIRDMDIRRGGPQGFYVSLPGLTLRSGEVAALTGPSGCGKSTLLEMIGAILRPGSLGAYQLSERDIAAPLLAEDEPALAAFRARELGFMLQHGGLLPWLSVMENITLARRLAGLTTRSSWLETAIDTLGVRHLLKSLPSRLSIGERQRVAFIRAIAHQPRLLLADEPTAALDPDNASRLFALIVDMVRTLDMTAIVVSHDWQRVEQYGLKRFTASIEEGKSVFLPD</sequence>
<evidence type="ECO:0000256" key="2">
    <source>
        <dbReference type="ARBA" id="ARBA00022741"/>
    </source>
</evidence>
<dbReference type="InterPro" id="IPR003593">
    <property type="entry name" value="AAA+_ATPase"/>
</dbReference>
<dbReference type="EMBL" id="PDLK01000002">
    <property type="protein sequence ID" value="PHH04758.1"/>
    <property type="molecule type" value="Genomic_DNA"/>
</dbReference>
<dbReference type="Gene3D" id="3.40.50.300">
    <property type="entry name" value="P-loop containing nucleotide triphosphate hydrolases"/>
    <property type="match status" value="1"/>
</dbReference>
<keyword evidence="3 6" id="KW-0067">ATP-binding</keyword>
<evidence type="ECO:0000313" key="6">
    <source>
        <dbReference type="EMBL" id="VTP69515.1"/>
    </source>
</evidence>
<dbReference type="EC" id="3.6.3.-" evidence="6"/>
<evidence type="ECO:0000256" key="1">
    <source>
        <dbReference type="ARBA" id="ARBA00005417"/>
    </source>
</evidence>
<reference evidence="5" key="2">
    <citation type="submission" date="2017-09" db="EMBL/GenBank/DDBJ databases">
        <title>FDA dAtabase for Regulatory Grade micrObial Sequences (FDA-ARGOS): Supporting development and validation of Infectious Disease Dx tests.</title>
        <authorList>
            <person name="Minogue T."/>
            <person name="Wolcott M."/>
            <person name="Wasieloski L."/>
            <person name="Aguilar W."/>
            <person name="Moore D."/>
            <person name="Tallon L.J."/>
            <person name="Sadzewicz L."/>
            <person name="Ott S."/>
            <person name="Zhao X."/>
            <person name="Nagaraj S."/>
            <person name="Vavikolanu K."/>
            <person name="Aluvathingal J."/>
            <person name="Nadendla S."/>
            <person name="Sichtig H."/>
        </authorList>
    </citation>
    <scope>NUCLEOTIDE SEQUENCE</scope>
    <source>
        <strain evidence="5">FDAARGOS_404</strain>
    </source>
</reference>
<gene>
    <name evidence="6" type="primary">metN2_2</name>
    <name evidence="5" type="ORF">CRX53_12700</name>
    <name evidence="6" type="ORF">NCTC13032_04419</name>
</gene>
<name>A0A4U9HZV5_9ENTR</name>
<reference evidence="7" key="1">
    <citation type="submission" date="2017-09" db="EMBL/GenBank/DDBJ databases">
        <title>FDA dAtabase for Regulatory Grade micrObial Sequences (FDA-ARGOS): Supporting development and validation of Infectious Disease Dx tests.</title>
        <authorList>
            <person name="Minogue T."/>
            <person name="Wolcott M."/>
            <person name="Wasieloski L."/>
            <person name="Aguilar W."/>
            <person name="Moore D."/>
            <person name="Tallon L."/>
            <person name="Sadzewicz L."/>
            <person name="Ott S."/>
            <person name="Zhao X."/>
            <person name="Nagaraj S."/>
            <person name="Vavikolanu K."/>
            <person name="Aluvathingal J."/>
            <person name="Nadendla S."/>
            <person name="Sichtig H."/>
        </authorList>
    </citation>
    <scope>NUCLEOTIDE SEQUENCE [LARGE SCALE GENOMIC DNA]</scope>
    <source>
        <strain evidence="7">FDAARGOS_404</strain>
    </source>
</reference>
<dbReference type="Pfam" id="PF00005">
    <property type="entry name" value="ABC_tran"/>
    <property type="match status" value="1"/>
</dbReference>
<comment type="similarity">
    <text evidence="1">Belongs to the ABC transporter superfamily.</text>
</comment>
<dbReference type="GO" id="GO:0089705">
    <property type="term" value="P:protein localization to outer membrane"/>
    <property type="evidence" value="ECO:0007669"/>
    <property type="project" value="TreeGrafter"/>
</dbReference>
<dbReference type="InterPro" id="IPR003439">
    <property type="entry name" value="ABC_transporter-like_ATP-bd"/>
</dbReference>
<evidence type="ECO:0000256" key="3">
    <source>
        <dbReference type="ARBA" id="ARBA00022840"/>
    </source>
</evidence>
<dbReference type="PANTHER" id="PTHR24220">
    <property type="entry name" value="IMPORT ATP-BINDING PROTEIN"/>
    <property type="match status" value="1"/>
</dbReference>
<dbReference type="RefSeq" id="WP_098946251.1">
    <property type="nucleotide sequence ID" value="NZ_CP083630.1"/>
</dbReference>
<dbReference type="InterPro" id="IPR015854">
    <property type="entry name" value="ABC_transpr_LolD-like"/>
</dbReference>
<proteinExistence type="inferred from homology"/>
<keyword evidence="2" id="KW-0547">Nucleotide-binding</keyword>
<keyword evidence="6" id="KW-0378">Hydrolase</keyword>
<feature type="domain" description="ABC transporter" evidence="4">
    <location>
        <begin position="4"/>
        <end position="226"/>
    </location>
</feature>
<evidence type="ECO:0000313" key="7">
    <source>
        <dbReference type="Proteomes" id="UP000222768"/>
    </source>
</evidence>
<dbReference type="InterPro" id="IPR027417">
    <property type="entry name" value="P-loop_NTPase"/>
</dbReference>
<dbReference type="GO" id="GO:0005886">
    <property type="term" value="C:plasma membrane"/>
    <property type="evidence" value="ECO:0007669"/>
    <property type="project" value="TreeGrafter"/>
</dbReference>